<reference evidence="2" key="1">
    <citation type="submission" date="2021-02" db="EMBL/GenBank/DDBJ databases">
        <authorList>
            <person name="Nowell W R."/>
        </authorList>
    </citation>
    <scope>NUCLEOTIDE SEQUENCE</scope>
</reference>
<evidence type="ECO:0008006" key="5">
    <source>
        <dbReference type="Google" id="ProtNLM"/>
    </source>
</evidence>
<organism evidence="2 4">
    <name type="scientific">Rotaria sordida</name>
    <dbReference type="NCBI Taxonomy" id="392033"/>
    <lineage>
        <taxon>Eukaryota</taxon>
        <taxon>Metazoa</taxon>
        <taxon>Spiralia</taxon>
        <taxon>Gnathifera</taxon>
        <taxon>Rotifera</taxon>
        <taxon>Eurotatoria</taxon>
        <taxon>Bdelloidea</taxon>
        <taxon>Philodinida</taxon>
        <taxon>Philodinidae</taxon>
        <taxon>Rotaria</taxon>
    </lineage>
</organism>
<evidence type="ECO:0000313" key="2">
    <source>
        <dbReference type="EMBL" id="CAF1111671.1"/>
    </source>
</evidence>
<name>A0A814PXG5_9BILA</name>
<dbReference type="AlphaFoldDB" id="A0A814PXG5"/>
<keyword evidence="4" id="KW-1185">Reference proteome</keyword>
<dbReference type="Proteomes" id="UP000663854">
    <property type="component" value="Unassembled WGS sequence"/>
</dbReference>
<evidence type="ECO:0000313" key="4">
    <source>
        <dbReference type="Proteomes" id="UP000663870"/>
    </source>
</evidence>
<dbReference type="EMBL" id="CAJNOH010000244">
    <property type="protein sequence ID" value="CAF0964650.1"/>
    <property type="molecule type" value="Genomic_DNA"/>
</dbReference>
<evidence type="ECO:0000313" key="3">
    <source>
        <dbReference type="EMBL" id="CAF1116317.1"/>
    </source>
</evidence>
<accession>A0A814PXG5</accession>
<proteinExistence type="predicted"/>
<protein>
    <recommendedName>
        <fullName evidence="5">B box-type domain-containing protein</fullName>
    </recommendedName>
</protein>
<dbReference type="Proteomes" id="UP000663870">
    <property type="component" value="Unassembled WGS sequence"/>
</dbReference>
<gene>
    <name evidence="2" type="ORF">JXQ802_LOCUS19730</name>
    <name evidence="3" type="ORF">JXQ802_LOCUS19965</name>
    <name evidence="1" type="ORF">PYM288_LOCUS12792</name>
</gene>
<sequence>MCIACGDVSGRQVTCYGCQQSFCWTHLKDHQNDIEKQMDALAENYERLKGDRQEDCCHHHQQQLFRQIDQWEKDSIVKIQQTADTARADLRSFIKQSEDHMKILMENLGEEIKKSRQLNNYSEIDINQWIEQLENIHSQIQTSFNIQIEDDEQASSITLIKIKQNAKHSLDNNEQRVKRSRNETNNDFSVATTINHHVNIDRFDKVLGKSKLYEENLVAINDIDSRSCISGANSYSNGRHSVTFSVENVYQTGWSCFFGTMTSNESMQDDVSKMVSVYGVWSSGYQVQCGKRSGSCGKRRWNICDDVTLTFDCDNKQLRIENKRINWCQVFNIDLHSCPFPWKFMTIIKGCQLRIKNLLL</sequence>
<dbReference type="EMBL" id="CAJNOL010000560">
    <property type="protein sequence ID" value="CAF1116317.1"/>
    <property type="molecule type" value="Genomic_DNA"/>
</dbReference>
<comment type="caution">
    <text evidence="2">The sequence shown here is derived from an EMBL/GenBank/DDBJ whole genome shotgun (WGS) entry which is preliminary data.</text>
</comment>
<evidence type="ECO:0000313" key="1">
    <source>
        <dbReference type="EMBL" id="CAF0964650.1"/>
    </source>
</evidence>
<dbReference type="EMBL" id="CAJNOL010000548">
    <property type="protein sequence ID" value="CAF1111671.1"/>
    <property type="molecule type" value="Genomic_DNA"/>
</dbReference>